<dbReference type="GeneID" id="7840877"/>
<sequence>MTDNQIKTLNIIGVMSGTSLDGLDLAYFKFKYLENQKQTFNSKSFTYEIINAETIAYDENMRSNLINTMQMSGVELSKFDREYGKFIGESIVKFIKKFNIHHKSVDYVSSHGHTVFHNPSEQYTVQIGHGSSIAASCKIPTICDFRSLDVALGGQGAPLVPIGDKLLFAEYKYCLNIGGIINISFDINQSDEINQIRKAFDVSPGNMILNYLCKKYLNKEYDADGQEARLGKTHQELLNQLLNVEFFLKAGPKSLGKEHVEKDFLPLIEANQDLSVQDKLNTVVEMMAQTTAEQIKVNDSKQEDDIKVLATGGGAYNKYFIERLNFYLRDTKVQVIVPNNLIVEFKEALLFAFLGFLRILKLPNCLKSVTGASQDNIGGCLYLI</sequence>
<keyword evidence="2" id="KW-1185">Reference proteome</keyword>
<dbReference type="Pfam" id="PF03702">
    <property type="entry name" value="AnmK"/>
    <property type="match status" value="1"/>
</dbReference>
<dbReference type="KEGG" id="tet:TTHERM_00338440"/>
<dbReference type="STRING" id="312017.I7M1Q7"/>
<dbReference type="InterPro" id="IPR043129">
    <property type="entry name" value="ATPase_NBD"/>
</dbReference>
<dbReference type="AlphaFoldDB" id="I7M1Q7"/>
<proteinExistence type="predicted"/>
<dbReference type="RefSeq" id="XP_001017607.2">
    <property type="nucleotide sequence ID" value="XM_001017607.2"/>
</dbReference>
<dbReference type="Gene3D" id="3.30.420.40">
    <property type="match status" value="2"/>
</dbReference>
<dbReference type="GO" id="GO:0009254">
    <property type="term" value="P:peptidoglycan turnover"/>
    <property type="evidence" value="ECO:0007669"/>
    <property type="project" value="InterPro"/>
</dbReference>
<dbReference type="Proteomes" id="UP000009168">
    <property type="component" value="Unassembled WGS sequence"/>
</dbReference>
<gene>
    <name evidence="1" type="ORF">TTHERM_00338440</name>
</gene>
<dbReference type="PANTHER" id="PTHR30605">
    <property type="entry name" value="ANHYDRO-N-ACETYLMURAMIC ACID KINASE"/>
    <property type="match status" value="1"/>
</dbReference>
<dbReference type="InterPro" id="IPR005338">
    <property type="entry name" value="Anhydro_N_Ac-Mur_kinase"/>
</dbReference>
<evidence type="ECO:0000313" key="1">
    <source>
        <dbReference type="EMBL" id="EAR97362.2"/>
    </source>
</evidence>
<evidence type="ECO:0000313" key="2">
    <source>
        <dbReference type="Proteomes" id="UP000009168"/>
    </source>
</evidence>
<dbReference type="GO" id="GO:0016301">
    <property type="term" value="F:kinase activity"/>
    <property type="evidence" value="ECO:0007669"/>
    <property type="project" value="UniProtKB-KW"/>
</dbReference>
<reference evidence="2" key="1">
    <citation type="journal article" date="2006" name="PLoS Biol.">
        <title>Macronuclear genome sequence of the ciliate Tetrahymena thermophila, a model eukaryote.</title>
        <authorList>
            <person name="Eisen J.A."/>
            <person name="Coyne R.S."/>
            <person name="Wu M."/>
            <person name="Wu D."/>
            <person name="Thiagarajan M."/>
            <person name="Wortman J.R."/>
            <person name="Badger J.H."/>
            <person name="Ren Q."/>
            <person name="Amedeo P."/>
            <person name="Jones K.M."/>
            <person name="Tallon L.J."/>
            <person name="Delcher A.L."/>
            <person name="Salzberg S.L."/>
            <person name="Silva J.C."/>
            <person name="Haas B.J."/>
            <person name="Majoros W.H."/>
            <person name="Farzad M."/>
            <person name="Carlton J.M."/>
            <person name="Smith R.K. Jr."/>
            <person name="Garg J."/>
            <person name="Pearlman R.E."/>
            <person name="Karrer K.M."/>
            <person name="Sun L."/>
            <person name="Manning G."/>
            <person name="Elde N.C."/>
            <person name="Turkewitz A.P."/>
            <person name="Asai D.J."/>
            <person name="Wilkes D.E."/>
            <person name="Wang Y."/>
            <person name="Cai H."/>
            <person name="Collins K."/>
            <person name="Stewart B.A."/>
            <person name="Lee S.R."/>
            <person name="Wilamowska K."/>
            <person name="Weinberg Z."/>
            <person name="Ruzzo W.L."/>
            <person name="Wloga D."/>
            <person name="Gaertig J."/>
            <person name="Frankel J."/>
            <person name="Tsao C.-C."/>
            <person name="Gorovsky M.A."/>
            <person name="Keeling P.J."/>
            <person name="Waller R.F."/>
            <person name="Patron N.J."/>
            <person name="Cherry J.M."/>
            <person name="Stover N.A."/>
            <person name="Krieger C.J."/>
            <person name="del Toro C."/>
            <person name="Ryder H.F."/>
            <person name="Williamson S.C."/>
            <person name="Barbeau R.A."/>
            <person name="Hamilton E.P."/>
            <person name="Orias E."/>
        </authorList>
    </citation>
    <scope>NUCLEOTIDE SEQUENCE [LARGE SCALE GENOMIC DNA]</scope>
    <source>
        <strain evidence="2">SB210</strain>
    </source>
</reference>
<dbReference type="GO" id="GO:0016773">
    <property type="term" value="F:phosphotransferase activity, alcohol group as acceptor"/>
    <property type="evidence" value="ECO:0007669"/>
    <property type="project" value="InterPro"/>
</dbReference>
<keyword evidence="1" id="KW-0418">Kinase</keyword>
<dbReference type="GO" id="GO:0006040">
    <property type="term" value="P:amino sugar metabolic process"/>
    <property type="evidence" value="ECO:0007669"/>
    <property type="project" value="InterPro"/>
</dbReference>
<organism evidence="1 2">
    <name type="scientific">Tetrahymena thermophila (strain SB210)</name>
    <dbReference type="NCBI Taxonomy" id="312017"/>
    <lineage>
        <taxon>Eukaryota</taxon>
        <taxon>Sar</taxon>
        <taxon>Alveolata</taxon>
        <taxon>Ciliophora</taxon>
        <taxon>Intramacronucleata</taxon>
        <taxon>Oligohymenophorea</taxon>
        <taxon>Hymenostomatida</taxon>
        <taxon>Tetrahymenina</taxon>
        <taxon>Tetrahymenidae</taxon>
        <taxon>Tetrahymena</taxon>
    </lineage>
</organism>
<dbReference type="SUPFAM" id="SSF53067">
    <property type="entry name" value="Actin-like ATPase domain"/>
    <property type="match status" value="1"/>
</dbReference>
<dbReference type="OrthoDB" id="5427593at2759"/>
<dbReference type="InParanoid" id="I7M1Q7"/>
<dbReference type="GO" id="GO:0005524">
    <property type="term" value="F:ATP binding"/>
    <property type="evidence" value="ECO:0007669"/>
    <property type="project" value="InterPro"/>
</dbReference>
<protein>
    <submittedName>
        <fullName evidence="1">Anhydro-N-acetylmuramic acid kinase</fullName>
    </submittedName>
</protein>
<dbReference type="PANTHER" id="PTHR30605:SF0">
    <property type="entry name" value="ANHYDRO-N-ACETYLMURAMIC ACID KINASE"/>
    <property type="match status" value="1"/>
</dbReference>
<dbReference type="EMBL" id="GG662666">
    <property type="protein sequence ID" value="EAR97362.2"/>
    <property type="molecule type" value="Genomic_DNA"/>
</dbReference>
<keyword evidence="1" id="KW-0808">Transferase</keyword>
<name>I7M1Q7_TETTS</name>
<accession>I7M1Q7</accession>
<dbReference type="eggNOG" id="ENOG502QUN9">
    <property type="taxonomic scope" value="Eukaryota"/>
</dbReference>